<organism evidence="1 2">
    <name type="scientific">Anabaena lutea FACHB-196</name>
    <dbReference type="NCBI Taxonomy" id="2692881"/>
    <lineage>
        <taxon>Bacteria</taxon>
        <taxon>Bacillati</taxon>
        <taxon>Cyanobacteriota</taxon>
        <taxon>Cyanophyceae</taxon>
        <taxon>Nostocales</taxon>
        <taxon>Nostocaceae</taxon>
        <taxon>Anabaena</taxon>
    </lineage>
</organism>
<gene>
    <name evidence="1" type="ORF">H6G59_21685</name>
</gene>
<accession>A0ABR8FLK8</accession>
<evidence type="ECO:0000313" key="2">
    <source>
        <dbReference type="Proteomes" id="UP000640531"/>
    </source>
</evidence>
<comment type="caution">
    <text evidence="1">The sequence shown here is derived from an EMBL/GenBank/DDBJ whole genome shotgun (WGS) entry which is preliminary data.</text>
</comment>
<dbReference type="EMBL" id="JACJST010000025">
    <property type="protein sequence ID" value="MBD2570458.1"/>
    <property type="molecule type" value="Genomic_DNA"/>
</dbReference>
<keyword evidence="2" id="KW-1185">Reference proteome</keyword>
<proteinExistence type="predicted"/>
<evidence type="ECO:0008006" key="3">
    <source>
        <dbReference type="Google" id="ProtNLM"/>
    </source>
</evidence>
<evidence type="ECO:0000313" key="1">
    <source>
        <dbReference type="EMBL" id="MBD2570458.1"/>
    </source>
</evidence>
<name>A0ABR8FLK8_9NOST</name>
<sequence length="307" mass="35262">MTRFIHDQFAKQYLTELLTPYGQVETSKDITAEVRQIDVLFIPSPQPTQSLEILGLLGRMATNYAIFEPFRNAVTKSEIRSCMGKLFDIHADIERQSNRNNTRINEAELPRLWIFSPTASVELLTSFNTTVDEENWSKGIYFLGEGLKTVIIAIHQLPSTPETLFLRILGKGKVQRQAVEELEAIPKNSAFLSHIVQLVHDLIAVLSARQRQEQDIDKDDQELIMKLSEIYQQQLEELKKQGLQEGRQEGIERERRAMIESIMQVRFGEVDSELAAIIDFLIAMTREEFTPLLLQSSREELLARFAQ</sequence>
<protein>
    <recommendedName>
        <fullName evidence="3">Flagellar assembly protein H</fullName>
    </recommendedName>
</protein>
<dbReference type="RefSeq" id="WP_190718354.1">
    <property type="nucleotide sequence ID" value="NZ_JACJST010000025.1"/>
</dbReference>
<reference evidence="1 2" key="1">
    <citation type="journal article" date="2020" name="ISME J.">
        <title>Comparative genomics reveals insights into cyanobacterial evolution and habitat adaptation.</title>
        <authorList>
            <person name="Chen M.Y."/>
            <person name="Teng W.K."/>
            <person name="Zhao L."/>
            <person name="Hu C.X."/>
            <person name="Zhou Y.K."/>
            <person name="Han B.P."/>
            <person name="Song L.R."/>
            <person name="Shu W.S."/>
        </authorList>
    </citation>
    <scope>NUCLEOTIDE SEQUENCE [LARGE SCALE GENOMIC DNA]</scope>
    <source>
        <strain evidence="1 2">FACHB-196</strain>
    </source>
</reference>
<dbReference type="Proteomes" id="UP000640531">
    <property type="component" value="Unassembled WGS sequence"/>
</dbReference>